<feature type="domain" description="HTH marR-type" evidence="4">
    <location>
        <begin position="15"/>
        <end position="147"/>
    </location>
</feature>
<dbReference type="PRINTS" id="PR00598">
    <property type="entry name" value="HTHMARR"/>
</dbReference>
<name>A0A2G1QK50_9HYPH</name>
<dbReference type="InterPro" id="IPR000835">
    <property type="entry name" value="HTH_MarR-typ"/>
</dbReference>
<dbReference type="SUPFAM" id="SSF46785">
    <property type="entry name" value="Winged helix' DNA-binding domain"/>
    <property type="match status" value="1"/>
</dbReference>
<dbReference type="PROSITE" id="PS50995">
    <property type="entry name" value="HTH_MARR_2"/>
    <property type="match status" value="1"/>
</dbReference>
<dbReference type="InterPro" id="IPR012712">
    <property type="entry name" value="HpaR/FarR"/>
</dbReference>
<keyword evidence="1" id="KW-0805">Transcription regulation</keyword>
<dbReference type="SMART" id="SM00347">
    <property type="entry name" value="HTH_MARR"/>
    <property type="match status" value="1"/>
</dbReference>
<dbReference type="RefSeq" id="WP_099307636.1">
    <property type="nucleotide sequence ID" value="NZ_PDVP01000012.1"/>
</dbReference>
<dbReference type="GO" id="GO:0003700">
    <property type="term" value="F:DNA-binding transcription factor activity"/>
    <property type="evidence" value="ECO:0007669"/>
    <property type="project" value="InterPro"/>
</dbReference>
<evidence type="ECO:0000313" key="6">
    <source>
        <dbReference type="Proteomes" id="UP000221168"/>
    </source>
</evidence>
<organism evidence="5 6">
    <name type="scientific">Zhengella mangrovi</name>
    <dbReference type="NCBI Taxonomy" id="1982044"/>
    <lineage>
        <taxon>Bacteria</taxon>
        <taxon>Pseudomonadati</taxon>
        <taxon>Pseudomonadota</taxon>
        <taxon>Alphaproteobacteria</taxon>
        <taxon>Hyphomicrobiales</taxon>
        <taxon>Notoacmeibacteraceae</taxon>
        <taxon>Zhengella</taxon>
    </lineage>
</organism>
<evidence type="ECO:0000256" key="2">
    <source>
        <dbReference type="ARBA" id="ARBA00023125"/>
    </source>
</evidence>
<dbReference type="GO" id="GO:0003677">
    <property type="term" value="F:DNA binding"/>
    <property type="evidence" value="ECO:0007669"/>
    <property type="project" value="UniProtKB-KW"/>
</dbReference>
<dbReference type="EMBL" id="PDVP01000012">
    <property type="protein sequence ID" value="PHP65849.1"/>
    <property type="molecule type" value="Genomic_DNA"/>
</dbReference>
<dbReference type="GO" id="GO:0045892">
    <property type="term" value="P:negative regulation of DNA-templated transcription"/>
    <property type="evidence" value="ECO:0007669"/>
    <property type="project" value="InterPro"/>
</dbReference>
<sequence length="150" mass="17043">MTDDSKAPGQFAPTTRSLPIALLRARETVMGPIRDMLQKSGVSEQQWRVLRVLDELGEVEQSAIAEAACLQLPSLTRILKTLEGQGRVTRRTDETDRRRTLVRITDEGRVLILQHLDDNAAIFARLERRFGRARLDTLLDLLEELRRTAP</sequence>
<dbReference type="Pfam" id="PF01047">
    <property type="entry name" value="MarR"/>
    <property type="match status" value="1"/>
</dbReference>
<dbReference type="PANTHER" id="PTHR42756:SF1">
    <property type="entry name" value="TRANSCRIPTIONAL REPRESSOR OF EMRAB OPERON"/>
    <property type="match status" value="1"/>
</dbReference>
<evidence type="ECO:0000259" key="4">
    <source>
        <dbReference type="PROSITE" id="PS50995"/>
    </source>
</evidence>
<protein>
    <submittedName>
        <fullName evidence="5">Homoprotocatechuate degradation operon regulator HpaR</fullName>
    </submittedName>
</protein>
<dbReference type="OrthoDB" id="8588347at2"/>
<dbReference type="AlphaFoldDB" id="A0A2G1QK50"/>
<dbReference type="PANTHER" id="PTHR42756">
    <property type="entry name" value="TRANSCRIPTIONAL REGULATOR, MARR"/>
    <property type="match status" value="1"/>
</dbReference>
<dbReference type="InterPro" id="IPR036390">
    <property type="entry name" value="WH_DNA-bd_sf"/>
</dbReference>
<gene>
    <name evidence="5" type="primary">hpaR</name>
    <name evidence="5" type="ORF">CSC94_17365</name>
</gene>
<dbReference type="Proteomes" id="UP000221168">
    <property type="component" value="Unassembled WGS sequence"/>
</dbReference>
<proteinExistence type="predicted"/>
<evidence type="ECO:0000256" key="1">
    <source>
        <dbReference type="ARBA" id="ARBA00023015"/>
    </source>
</evidence>
<keyword evidence="6" id="KW-1185">Reference proteome</keyword>
<reference evidence="5 6" key="1">
    <citation type="submission" date="2017-10" db="EMBL/GenBank/DDBJ databases">
        <title>Sedimentibacterium mangrovi gen. nov., sp. nov., a novel member of family Phyllobacteriacea isolated from mangrove sediment.</title>
        <authorList>
            <person name="Liao H."/>
            <person name="Tian Y."/>
        </authorList>
    </citation>
    <scope>NUCLEOTIDE SEQUENCE [LARGE SCALE GENOMIC DNA]</scope>
    <source>
        <strain evidence="5 6">X9-2-2</strain>
    </source>
</reference>
<dbReference type="NCBIfam" id="TIGR02337">
    <property type="entry name" value="HpaR"/>
    <property type="match status" value="1"/>
</dbReference>
<evidence type="ECO:0000256" key="3">
    <source>
        <dbReference type="ARBA" id="ARBA00023163"/>
    </source>
</evidence>
<comment type="caution">
    <text evidence="5">The sequence shown here is derived from an EMBL/GenBank/DDBJ whole genome shotgun (WGS) entry which is preliminary data.</text>
</comment>
<dbReference type="Gene3D" id="1.10.10.10">
    <property type="entry name" value="Winged helix-like DNA-binding domain superfamily/Winged helix DNA-binding domain"/>
    <property type="match status" value="1"/>
</dbReference>
<keyword evidence="2" id="KW-0238">DNA-binding</keyword>
<accession>A0A2G1QK50</accession>
<evidence type="ECO:0000313" key="5">
    <source>
        <dbReference type="EMBL" id="PHP65849.1"/>
    </source>
</evidence>
<dbReference type="InterPro" id="IPR036388">
    <property type="entry name" value="WH-like_DNA-bd_sf"/>
</dbReference>
<keyword evidence="3" id="KW-0804">Transcription</keyword>